<reference evidence="2 3" key="1">
    <citation type="submission" date="2019-12" db="EMBL/GenBank/DDBJ databases">
        <title>Deinococcus sp. HMF7620 Genome sequencing and assembly.</title>
        <authorList>
            <person name="Kang H."/>
            <person name="Kim H."/>
            <person name="Joh K."/>
        </authorList>
    </citation>
    <scope>NUCLEOTIDE SEQUENCE [LARGE SCALE GENOMIC DNA]</scope>
    <source>
        <strain evidence="2 3">HMF7620</strain>
    </source>
</reference>
<dbReference type="PANTHER" id="PTHR43081">
    <property type="entry name" value="ADENYLATE CYCLASE, TERMINAL-DIFFERENTIATION SPECIFIC-RELATED"/>
    <property type="match status" value="1"/>
</dbReference>
<evidence type="ECO:0000259" key="1">
    <source>
        <dbReference type="PROSITE" id="PS50125"/>
    </source>
</evidence>
<dbReference type="Proteomes" id="UP000483286">
    <property type="component" value="Unassembled WGS sequence"/>
</dbReference>
<protein>
    <submittedName>
        <fullName evidence="2">Adenylate/guanylate cyclase domain-containing protein</fullName>
    </submittedName>
</protein>
<dbReference type="RefSeq" id="WP_157458847.1">
    <property type="nucleotide sequence ID" value="NZ_WQLB01000009.1"/>
</dbReference>
<accession>A0A7C9HRF2</accession>
<comment type="caution">
    <text evidence="2">The sequence shown here is derived from an EMBL/GenBank/DDBJ whole genome shotgun (WGS) entry which is preliminary data.</text>
</comment>
<dbReference type="PANTHER" id="PTHR43081:SF1">
    <property type="entry name" value="ADENYLATE CYCLASE, TERMINAL-DIFFERENTIATION SPECIFIC"/>
    <property type="match status" value="1"/>
</dbReference>
<dbReference type="InterPro" id="IPR001054">
    <property type="entry name" value="A/G_cyclase"/>
</dbReference>
<evidence type="ECO:0000313" key="3">
    <source>
        <dbReference type="Proteomes" id="UP000483286"/>
    </source>
</evidence>
<gene>
    <name evidence="2" type="ORF">GO986_08445</name>
</gene>
<name>A0A7C9HRF2_9DEIO</name>
<dbReference type="AlphaFoldDB" id="A0A7C9HRF2"/>
<evidence type="ECO:0000313" key="2">
    <source>
        <dbReference type="EMBL" id="MVN86793.1"/>
    </source>
</evidence>
<feature type="domain" description="Guanylate cyclase" evidence="1">
    <location>
        <begin position="19"/>
        <end position="140"/>
    </location>
</feature>
<dbReference type="CDD" id="cd07302">
    <property type="entry name" value="CHD"/>
    <property type="match status" value="1"/>
</dbReference>
<dbReference type="GO" id="GO:0009190">
    <property type="term" value="P:cyclic nucleotide biosynthetic process"/>
    <property type="evidence" value="ECO:0007669"/>
    <property type="project" value="InterPro"/>
</dbReference>
<sequence length="196" mass="20692">MPDLLLPLPGPQDDTVAACIVLVDLVGSTALAQQLTLSHYMALMQEFVQVMLLSFEARGGQVLQHQGDAVLAWWPAQHAGQACAAAQDAHRRASRLNLAGQLGVQLHLRAGVSAGPVLMGMVGGQLSAYGLPVNYAKRLCDAARPGDTLICDGVSSRLPQHLTWPCAPLALAGFGAQCSAHHLLDLSADESRMKVD</sequence>
<dbReference type="InterPro" id="IPR050697">
    <property type="entry name" value="Adenylyl/Guanylyl_Cyclase_3/4"/>
</dbReference>
<dbReference type="SUPFAM" id="SSF55073">
    <property type="entry name" value="Nucleotide cyclase"/>
    <property type="match status" value="1"/>
</dbReference>
<dbReference type="GO" id="GO:0035556">
    <property type="term" value="P:intracellular signal transduction"/>
    <property type="evidence" value="ECO:0007669"/>
    <property type="project" value="InterPro"/>
</dbReference>
<organism evidence="2 3">
    <name type="scientific">Deinococcus arboris</name>
    <dbReference type="NCBI Taxonomy" id="2682977"/>
    <lineage>
        <taxon>Bacteria</taxon>
        <taxon>Thermotogati</taxon>
        <taxon>Deinococcota</taxon>
        <taxon>Deinococci</taxon>
        <taxon>Deinococcales</taxon>
        <taxon>Deinococcaceae</taxon>
        <taxon>Deinococcus</taxon>
    </lineage>
</organism>
<dbReference type="EMBL" id="WQLB01000009">
    <property type="protein sequence ID" value="MVN86793.1"/>
    <property type="molecule type" value="Genomic_DNA"/>
</dbReference>
<dbReference type="GO" id="GO:0004016">
    <property type="term" value="F:adenylate cyclase activity"/>
    <property type="evidence" value="ECO:0007669"/>
    <property type="project" value="UniProtKB-ARBA"/>
</dbReference>
<proteinExistence type="predicted"/>
<dbReference type="Pfam" id="PF00211">
    <property type="entry name" value="Guanylate_cyc"/>
    <property type="match status" value="1"/>
</dbReference>
<dbReference type="PROSITE" id="PS50125">
    <property type="entry name" value="GUANYLATE_CYCLASE_2"/>
    <property type="match status" value="1"/>
</dbReference>
<dbReference type="InterPro" id="IPR029787">
    <property type="entry name" value="Nucleotide_cyclase"/>
</dbReference>
<keyword evidence="3" id="KW-1185">Reference proteome</keyword>
<dbReference type="Gene3D" id="3.30.70.1230">
    <property type="entry name" value="Nucleotide cyclase"/>
    <property type="match status" value="1"/>
</dbReference>